<reference evidence="3" key="1">
    <citation type="submission" date="2010-11" db="EMBL/GenBank/DDBJ databases">
        <title>The complete genome of Mahella australiensis DSM 15567.</title>
        <authorList>
            <consortium name="US DOE Joint Genome Institute (JGI-PGF)"/>
            <person name="Lucas S."/>
            <person name="Copeland A."/>
            <person name="Lapidus A."/>
            <person name="Bruce D."/>
            <person name="Goodwin L."/>
            <person name="Pitluck S."/>
            <person name="Kyrpides N."/>
            <person name="Mavromatis K."/>
            <person name="Pagani I."/>
            <person name="Ivanova N."/>
            <person name="Teshima H."/>
            <person name="Brettin T."/>
            <person name="Detter J.C."/>
            <person name="Han C."/>
            <person name="Tapia R."/>
            <person name="Land M."/>
            <person name="Hauser L."/>
            <person name="Markowitz V."/>
            <person name="Cheng J.-F."/>
            <person name="Hugenholtz P."/>
            <person name="Woyke T."/>
            <person name="Wu D."/>
            <person name="Spring S."/>
            <person name="Pukall R."/>
            <person name="Steenblock K."/>
            <person name="Schneider S."/>
            <person name="Klenk H.-P."/>
            <person name="Eisen J.A."/>
        </authorList>
    </citation>
    <scope>NUCLEOTIDE SEQUENCE [LARGE SCALE GENOMIC DNA]</scope>
    <source>
        <strain evidence="3">DSM 15567 / CIP 107919 / 50-1 BON</strain>
    </source>
</reference>
<gene>
    <name evidence="2" type="ordered locus">Mahau_1019</name>
</gene>
<organism evidence="2 3">
    <name type="scientific">Mahella australiensis (strain DSM 15567 / CIP 107919 / 50-1 BON)</name>
    <dbReference type="NCBI Taxonomy" id="697281"/>
    <lineage>
        <taxon>Bacteria</taxon>
        <taxon>Bacillati</taxon>
        <taxon>Bacillota</taxon>
        <taxon>Clostridia</taxon>
        <taxon>Thermoanaerobacterales</taxon>
        <taxon>Thermoanaerobacterales Family IV. Incertae Sedis</taxon>
        <taxon>Mahella</taxon>
    </lineage>
</organism>
<dbReference type="HOGENOM" id="CLU_083579_1_0_9"/>
<dbReference type="Pfam" id="PF10105">
    <property type="entry name" value="DUF2344"/>
    <property type="match status" value="1"/>
</dbReference>
<sequence>MRMLVHFSKENDLRFISHLDMVHAMERALRRADIPMAYSKGFSPHAKISFSAPTPLGIPSSAEYMDVHLVKPLSAKIFVQRLNDVLPSDMHVLEAMEIDDDVPGVLGKAAIGCYTIRPYESVQWISQSHINVLMSMNDIIMEKRTKKGLKEINIRPCIKELILMREGQYITTKLLLPSVGGINPDILLEAFNIYTDVRTDVGDMAIHKDDILLEDGRVLLTEQSSWVNL</sequence>
<dbReference type="KEGG" id="mas:Mahau_1019"/>
<dbReference type="EMBL" id="CP002360">
    <property type="protein sequence ID" value="AEE96217.1"/>
    <property type="molecule type" value="Genomic_DNA"/>
</dbReference>
<dbReference type="InterPro" id="IPR018768">
    <property type="entry name" value="DUF2344"/>
</dbReference>
<evidence type="ECO:0000313" key="2">
    <source>
        <dbReference type="EMBL" id="AEE96217.1"/>
    </source>
</evidence>
<proteinExistence type="predicted"/>
<dbReference type="eggNOG" id="COG5011">
    <property type="taxonomic scope" value="Bacteria"/>
</dbReference>
<reference evidence="2 3" key="2">
    <citation type="journal article" date="2011" name="Stand. Genomic Sci.">
        <title>Complete genome sequence of Mahella australiensis type strain (50-1 BON).</title>
        <authorList>
            <person name="Sikorski J."/>
            <person name="Teshima H."/>
            <person name="Nolan M."/>
            <person name="Lucas S."/>
            <person name="Hammon N."/>
            <person name="Deshpande S."/>
            <person name="Cheng J.F."/>
            <person name="Pitluck S."/>
            <person name="Liolios K."/>
            <person name="Pagani I."/>
            <person name="Ivanova N."/>
            <person name="Huntemann M."/>
            <person name="Mavromatis K."/>
            <person name="Ovchinikova G."/>
            <person name="Pati A."/>
            <person name="Tapia R."/>
            <person name="Han C."/>
            <person name="Goodwin L."/>
            <person name="Chen A."/>
            <person name="Palaniappan K."/>
            <person name="Land M."/>
            <person name="Hauser L."/>
            <person name="Ngatchou-Djao O.D."/>
            <person name="Rohde M."/>
            <person name="Pukall R."/>
            <person name="Spring S."/>
            <person name="Abt B."/>
            <person name="Goker M."/>
            <person name="Detter J.C."/>
            <person name="Woyke T."/>
            <person name="Bristow J."/>
            <person name="Markowitz V."/>
            <person name="Hugenholtz P."/>
            <person name="Eisen J.A."/>
            <person name="Kyrpides N.C."/>
            <person name="Klenk H.P."/>
            <person name="Lapidus A."/>
        </authorList>
    </citation>
    <scope>NUCLEOTIDE SEQUENCE [LARGE SCALE GENOMIC DNA]</scope>
    <source>
        <strain evidence="3">DSM 15567 / CIP 107919 / 50-1 BON</strain>
    </source>
</reference>
<dbReference type="AlphaFoldDB" id="F4A2N7"/>
<dbReference type="STRING" id="697281.Mahau_1019"/>
<dbReference type="Proteomes" id="UP000008457">
    <property type="component" value="Chromosome"/>
</dbReference>
<evidence type="ECO:0000259" key="1">
    <source>
        <dbReference type="Pfam" id="PF10105"/>
    </source>
</evidence>
<evidence type="ECO:0000313" key="3">
    <source>
        <dbReference type="Proteomes" id="UP000008457"/>
    </source>
</evidence>
<keyword evidence="3" id="KW-1185">Reference proteome</keyword>
<protein>
    <recommendedName>
        <fullName evidence="1">DUF2344 domain-containing protein</fullName>
    </recommendedName>
</protein>
<accession>F4A2N7</accession>
<dbReference type="RefSeq" id="WP_013780647.1">
    <property type="nucleotide sequence ID" value="NC_015520.1"/>
</dbReference>
<feature type="domain" description="DUF2344" evidence="1">
    <location>
        <begin position="2"/>
        <end position="167"/>
    </location>
</feature>
<dbReference type="NCBIfam" id="TIGR03936">
    <property type="entry name" value="sam_1_link_chp"/>
    <property type="match status" value="1"/>
</dbReference>
<dbReference type="OrthoDB" id="9780488at2"/>
<name>F4A2N7_MAHA5</name>